<evidence type="ECO:0000256" key="1">
    <source>
        <dbReference type="ARBA" id="ARBA00001917"/>
    </source>
</evidence>
<dbReference type="PANTHER" id="PTHR33798">
    <property type="entry name" value="FLAVOPROTEIN OXYGENASE"/>
    <property type="match status" value="1"/>
</dbReference>
<evidence type="ECO:0000259" key="5">
    <source>
        <dbReference type="SMART" id="SM00903"/>
    </source>
</evidence>
<dbReference type="SUPFAM" id="SSF50475">
    <property type="entry name" value="FMN-binding split barrel"/>
    <property type="match status" value="1"/>
</dbReference>
<dbReference type="GO" id="GO:0016646">
    <property type="term" value="F:oxidoreductase activity, acting on the CH-NH group of donors, NAD or NADP as acceptor"/>
    <property type="evidence" value="ECO:0007669"/>
    <property type="project" value="UniProtKB-ARBA"/>
</dbReference>
<sequence>MLFDLSQLEAGDRYKLMASSITPRPIAWVTTLSPDGARNAAPYSFFNMMAADPPLIALGLMRKPNGDRKDTCANIVATGEFVVNLVSEDDLDAMNWTCAEAPAGYDELAAAGVATAPCAVIRPPRIASAPVSFECRVVERLDFAPAATVVIGQVLALHMDDRFVDPKRLHVDTPAMQLMARMHGAGWYTRSTDRIQRDRPSFADLRRKATGCDVTA</sequence>
<reference evidence="6 7" key="1">
    <citation type="journal article" date="2014" name="Genome Announc.">
        <title>Genome Sequence of a Promising Hydrogen-Producing Facultative Anaerobic Bacterium, Brevundimonas naejangsanensis Strain B1.</title>
        <authorList>
            <person name="Su H."/>
            <person name="Zhang T."/>
            <person name="Bao M."/>
            <person name="Jiang Y."/>
            <person name="Wang Y."/>
            <person name="Tan T."/>
        </authorList>
    </citation>
    <scope>NUCLEOTIDE SEQUENCE [LARGE SCALE GENOMIC DNA]</scope>
    <source>
        <strain evidence="6 7">B1</strain>
    </source>
</reference>
<name>A0A172Y365_9CAUL</name>
<dbReference type="InterPro" id="IPR012349">
    <property type="entry name" value="Split_barrel_FMN-bd"/>
</dbReference>
<keyword evidence="2" id="KW-0285">Flavoprotein</keyword>
<dbReference type="SMART" id="SM00903">
    <property type="entry name" value="Flavin_Reduct"/>
    <property type="match status" value="1"/>
</dbReference>
<dbReference type="PANTHER" id="PTHR33798:SF5">
    <property type="entry name" value="FLAVIN REDUCTASE LIKE DOMAIN-CONTAINING PROTEIN"/>
    <property type="match status" value="1"/>
</dbReference>
<proteinExistence type="inferred from homology"/>
<protein>
    <recommendedName>
        <fullName evidence="5">Flavin reductase like domain-containing protein</fullName>
    </recommendedName>
</protein>
<dbReference type="Proteomes" id="UP000077603">
    <property type="component" value="Chromosome"/>
</dbReference>
<dbReference type="eggNOG" id="COG1853">
    <property type="taxonomic scope" value="Bacteria"/>
</dbReference>
<dbReference type="STRING" id="588932.DA69_02080"/>
<feature type="domain" description="Flavin reductase like" evidence="5">
    <location>
        <begin position="19"/>
        <end position="165"/>
    </location>
</feature>
<dbReference type="GO" id="GO:0010181">
    <property type="term" value="F:FMN binding"/>
    <property type="evidence" value="ECO:0007669"/>
    <property type="project" value="InterPro"/>
</dbReference>
<keyword evidence="3" id="KW-0288">FMN</keyword>
<evidence type="ECO:0000313" key="6">
    <source>
        <dbReference type="EMBL" id="ANF53650.1"/>
    </source>
</evidence>
<evidence type="ECO:0000256" key="2">
    <source>
        <dbReference type="ARBA" id="ARBA00022630"/>
    </source>
</evidence>
<comment type="cofactor">
    <cofactor evidence="1">
        <name>FMN</name>
        <dbReference type="ChEBI" id="CHEBI:58210"/>
    </cofactor>
</comment>
<dbReference type="Gene3D" id="2.30.110.10">
    <property type="entry name" value="Electron Transport, Fmn-binding Protein, Chain A"/>
    <property type="match status" value="1"/>
</dbReference>
<gene>
    <name evidence="6" type="ORF">DA69_02080</name>
</gene>
<dbReference type="InterPro" id="IPR002563">
    <property type="entry name" value="Flavin_Rdtase-like_dom"/>
</dbReference>
<dbReference type="EMBL" id="CP015614">
    <property type="protein sequence ID" value="ANF53650.1"/>
    <property type="molecule type" value="Genomic_DNA"/>
</dbReference>
<keyword evidence="7" id="KW-1185">Reference proteome</keyword>
<comment type="similarity">
    <text evidence="4">Belongs to the flavoredoxin family.</text>
</comment>
<evidence type="ECO:0000256" key="3">
    <source>
        <dbReference type="ARBA" id="ARBA00022643"/>
    </source>
</evidence>
<dbReference type="Pfam" id="PF01613">
    <property type="entry name" value="Flavin_Reduct"/>
    <property type="match status" value="1"/>
</dbReference>
<evidence type="ECO:0000313" key="7">
    <source>
        <dbReference type="Proteomes" id="UP000077603"/>
    </source>
</evidence>
<dbReference type="KEGG" id="bne:DA69_02080"/>
<evidence type="ECO:0000256" key="4">
    <source>
        <dbReference type="ARBA" id="ARBA00038054"/>
    </source>
</evidence>
<organism evidence="6 7">
    <name type="scientific">Brevundimonas naejangsanensis</name>
    <dbReference type="NCBI Taxonomy" id="588932"/>
    <lineage>
        <taxon>Bacteria</taxon>
        <taxon>Pseudomonadati</taxon>
        <taxon>Pseudomonadota</taxon>
        <taxon>Alphaproteobacteria</taxon>
        <taxon>Caulobacterales</taxon>
        <taxon>Caulobacteraceae</taxon>
        <taxon>Brevundimonas</taxon>
    </lineage>
</organism>
<dbReference type="RefSeq" id="WP_025977703.1">
    <property type="nucleotide sequence ID" value="NZ_CP015614.1"/>
</dbReference>
<dbReference type="AlphaFoldDB" id="A0A172Y365"/>
<accession>A0A172Y365</accession>